<gene>
    <name evidence="2" type="ORF">NBRC111894_4359</name>
</gene>
<feature type="compositionally biased region" description="Basic residues" evidence="1">
    <location>
        <begin position="15"/>
        <end position="27"/>
    </location>
</feature>
<dbReference type="AlphaFoldDB" id="A0A4Y1ZI44"/>
<feature type="region of interest" description="Disordered" evidence="1">
    <location>
        <begin position="1"/>
        <end position="41"/>
    </location>
</feature>
<feature type="compositionally biased region" description="Basic and acidic residues" evidence="1">
    <location>
        <begin position="1"/>
        <end position="14"/>
    </location>
</feature>
<reference evidence="2 3" key="1">
    <citation type="submission" date="2017-11" db="EMBL/GenBank/DDBJ databases">
        <title>Draft Genome Sequence of Sporolactobacillus inulinus NBRC 111894 Isolated from Koso, a Japanese Sugar-Vegetable Fermented Beverage.</title>
        <authorList>
            <person name="Chiou T.Y."/>
            <person name="Oshima K."/>
            <person name="Suda W."/>
            <person name="Hattori M."/>
            <person name="Takahashi T."/>
        </authorList>
    </citation>
    <scope>NUCLEOTIDE SEQUENCE [LARGE SCALE GENOMIC DNA]</scope>
    <source>
        <strain evidence="2 3">NBRC111894</strain>
    </source>
</reference>
<evidence type="ECO:0000313" key="2">
    <source>
        <dbReference type="EMBL" id="GAY78805.1"/>
    </source>
</evidence>
<dbReference type="Proteomes" id="UP000319716">
    <property type="component" value="Unassembled WGS sequence"/>
</dbReference>
<protein>
    <submittedName>
        <fullName evidence="2">Uncharacterized protein</fullName>
    </submittedName>
</protein>
<accession>A0A4Y1ZI44</accession>
<name>A0A4Y1ZI44_9BACL</name>
<evidence type="ECO:0000313" key="3">
    <source>
        <dbReference type="Proteomes" id="UP000319716"/>
    </source>
</evidence>
<evidence type="ECO:0000256" key="1">
    <source>
        <dbReference type="SAM" id="MobiDB-lite"/>
    </source>
</evidence>
<sequence length="41" mass="4746">MDEHQKQRNPEVKAKSRKVKSKNPKLKRNGEDWGAVASEQL</sequence>
<comment type="caution">
    <text evidence="2">The sequence shown here is derived from an EMBL/GenBank/DDBJ whole genome shotgun (WGS) entry which is preliminary data.</text>
</comment>
<organism evidence="2 3">
    <name type="scientific">Sporolactobacillus inulinus</name>
    <dbReference type="NCBI Taxonomy" id="2078"/>
    <lineage>
        <taxon>Bacteria</taxon>
        <taxon>Bacillati</taxon>
        <taxon>Bacillota</taxon>
        <taxon>Bacilli</taxon>
        <taxon>Bacillales</taxon>
        <taxon>Sporolactobacillaceae</taxon>
        <taxon>Sporolactobacillus</taxon>
    </lineage>
</organism>
<proteinExistence type="predicted"/>
<dbReference type="EMBL" id="BEXB01000063">
    <property type="protein sequence ID" value="GAY78805.1"/>
    <property type="molecule type" value="Genomic_DNA"/>
</dbReference>